<dbReference type="Gene3D" id="3.30.70.2570">
    <property type="entry name" value="Elongation factor 4, C-terminal domain"/>
    <property type="match status" value="1"/>
</dbReference>
<dbReference type="Pfam" id="PF06421">
    <property type="entry name" value="LepA_C"/>
    <property type="match status" value="1"/>
</dbReference>
<keyword evidence="3" id="KW-0547">Nucleotide-binding</keyword>
<dbReference type="InterPro" id="IPR013842">
    <property type="entry name" value="LepA_CTD"/>
</dbReference>
<dbReference type="Gene3D" id="3.40.50.300">
    <property type="entry name" value="P-loop containing nucleotide triphosphate hydrolases"/>
    <property type="match status" value="1"/>
</dbReference>
<dbReference type="EMBL" id="CM000638">
    <property type="protein sequence ID" value="EED95675.1"/>
    <property type="molecule type" value="Genomic_DNA"/>
</dbReference>
<dbReference type="STRING" id="35128.B8BPV6"/>
<keyword evidence="8" id="KW-0472">Membrane</keyword>
<evidence type="ECO:0000256" key="8">
    <source>
        <dbReference type="ARBA" id="ARBA00023136"/>
    </source>
</evidence>
<dbReference type="InterPro" id="IPR009000">
    <property type="entry name" value="Transl_B-barrel_sf"/>
</dbReference>
<dbReference type="Pfam" id="PF00009">
    <property type="entry name" value="GTP_EFTU"/>
    <property type="match status" value="1"/>
</dbReference>
<dbReference type="FunFam" id="2.40.30.10:FF:000015">
    <property type="entry name" value="Translation factor GUF1, mitochondrial"/>
    <property type="match status" value="1"/>
</dbReference>
<dbReference type="OMA" id="SMLYRHP"/>
<feature type="non-terminal residue" evidence="10">
    <location>
        <position position="1"/>
    </location>
</feature>
<dbReference type="Gene3D" id="2.40.30.10">
    <property type="entry name" value="Translation factors"/>
    <property type="match status" value="1"/>
</dbReference>
<keyword evidence="4" id="KW-0999">Mitochondrion inner membrane</keyword>
<keyword evidence="6" id="KW-0496">Mitochondrion</keyword>
<organism evidence="10 11">
    <name type="scientific">Thalassiosira pseudonana</name>
    <name type="common">Marine diatom</name>
    <name type="synonym">Cyclotella nana</name>
    <dbReference type="NCBI Taxonomy" id="35128"/>
    <lineage>
        <taxon>Eukaryota</taxon>
        <taxon>Sar</taxon>
        <taxon>Stramenopiles</taxon>
        <taxon>Ochrophyta</taxon>
        <taxon>Bacillariophyta</taxon>
        <taxon>Coscinodiscophyceae</taxon>
        <taxon>Thalassiosirophycidae</taxon>
        <taxon>Thalassiosirales</taxon>
        <taxon>Thalassiosiraceae</taxon>
        <taxon>Thalassiosira</taxon>
    </lineage>
</organism>
<dbReference type="PROSITE" id="PS00301">
    <property type="entry name" value="G_TR_1"/>
    <property type="match status" value="1"/>
</dbReference>
<dbReference type="PANTHER" id="PTHR43512:SF7">
    <property type="entry name" value="TRANSLATION FACTOR GUF1, MITOCHONDRIAL"/>
    <property type="match status" value="1"/>
</dbReference>
<dbReference type="GO" id="GO:0005739">
    <property type="term" value="C:mitochondrion"/>
    <property type="evidence" value="ECO:0000318"/>
    <property type="project" value="GO_Central"/>
</dbReference>
<dbReference type="HOGENOM" id="CLU_009995_3_3_1"/>
<dbReference type="SUPFAM" id="SSF52540">
    <property type="entry name" value="P-loop containing nucleoside triphosphate hydrolases"/>
    <property type="match status" value="1"/>
</dbReference>
<evidence type="ECO:0000313" key="11">
    <source>
        <dbReference type="Proteomes" id="UP000001449"/>
    </source>
</evidence>
<dbReference type="InterPro" id="IPR035647">
    <property type="entry name" value="EFG_III/V"/>
</dbReference>
<dbReference type="GO" id="GO:0045727">
    <property type="term" value="P:positive regulation of translation"/>
    <property type="evidence" value="ECO:0000318"/>
    <property type="project" value="GO_Central"/>
</dbReference>
<accession>B8BPV6</accession>
<dbReference type="Gene3D" id="3.30.70.870">
    <property type="entry name" value="Elongation Factor G (Translational Gtpase), domain 3"/>
    <property type="match status" value="1"/>
</dbReference>
<dbReference type="AlphaFoldDB" id="B8BPV6"/>
<dbReference type="GO" id="GO:0005525">
    <property type="term" value="F:GTP binding"/>
    <property type="evidence" value="ECO:0007669"/>
    <property type="project" value="UniProtKB-KW"/>
</dbReference>
<comment type="similarity">
    <text evidence="2">Belongs to the TRAFAC class translation factor GTPase superfamily. Classic translation factor GTPase family. LepA subfamily.</text>
</comment>
<evidence type="ECO:0000256" key="6">
    <source>
        <dbReference type="ARBA" id="ARBA00023128"/>
    </source>
</evidence>
<evidence type="ECO:0000256" key="4">
    <source>
        <dbReference type="ARBA" id="ARBA00022792"/>
    </source>
</evidence>
<evidence type="ECO:0000313" key="10">
    <source>
        <dbReference type="EMBL" id="EED95675.1"/>
    </source>
</evidence>
<dbReference type="FunFam" id="3.30.70.2570:FF:000001">
    <property type="entry name" value="Translation factor GUF1, mitochondrial"/>
    <property type="match status" value="1"/>
</dbReference>
<evidence type="ECO:0000256" key="3">
    <source>
        <dbReference type="ARBA" id="ARBA00022741"/>
    </source>
</evidence>
<reference evidence="10 11" key="2">
    <citation type="journal article" date="2008" name="Nature">
        <title>The Phaeodactylum genome reveals the evolutionary history of diatom genomes.</title>
        <authorList>
            <person name="Bowler C."/>
            <person name="Allen A.E."/>
            <person name="Badger J.H."/>
            <person name="Grimwood J."/>
            <person name="Jabbari K."/>
            <person name="Kuo A."/>
            <person name="Maheswari U."/>
            <person name="Martens C."/>
            <person name="Maumus F."/>
            <person name="Otillar R.P."/>
            <person name="Rayko E."/>
            <person name="Salamov A."/>
            <person name="Vandepoele K."/>
            <person name="Beszteri B."/>
            <person name="Gruber A."/>
            <person name="Heijde M."/>
            <person name="Katinka M."/>
            <person name="Mock T."/>
            <person name="Valentin K."/>
            <person name="Verret F."/>
            <person name="Berges J.A."/>
            <person name="Brownlee C."/>
            <person name="Cadoret J.P."/>
            <person name="Chiovitti A."/>
            <person name="Choi C.J."/>
            <person name="Coesel S."/>
            <person name="De Martino A."/>
            <person name="Detter J.C."/>
            <person name="Durkin C."/>
            <person name="Falciatore A."/>
            <person name="Fournet J."/>
            <person name="Haruta M."/>
            <person name="Huysman M.J."/>
            <person name="Jenkins B.D."/>
            <person name="Jiroutova K."/>
            <person name="Jorgensen R.E."/>
            <person name="Joubert Y."/>
            <person name="Kaplan A."/>
            <person name="Kroger N."/>
            <person name="Kroth P.G."/>
            <person name="La Roche J."/>
            <person name="Lindquist E."/>
            <person name="Lommer M."/>
            <person name="Martin-Jezequel V."/>
            <person name="Lopez P.J."/>
            <person name="Lucas S."/>
            <person name="Mangogna M."/>
            <person name="McGinnis K."/>
            <person name="Medlin L.K."/>
            <person name="Montsant A."/>
            <person name="Oudot-Le Secq M.P."/>
            <person name="Napoli C."/>
            <person name="Obornik M."/>
            <person name="Parker M.S."/>
            <person name="Petit J.L."/>
            <person name="Porcel B.M."/>
            <person name="Poulsen N."/>
            <person name="Robison M."/>
            <person name="Rychlewski L."/>
            <person name="Rynearson T.A."/>
            <person name="Schmutz J."/>
            <person name="Shapiro H."/>
            <person name="Siaut M."/>
            <person name="Stanley M."/>
            <person name="Sussman M.R."/>
            <person name="Taylor A.R."/>
            <person name="Vardi A."/>
            <person name="von Dassow P."/>
            <person name="Vyverman W."/>
            <person name="Willis A."/>
            <person name="Wyrwicz L.S."/>
            <person name="Rokhsar D.S."/>
            <person name="Weissenbach J."/>
            <person name="Armbrust E.V."/>
            <person name="Green B.R."/>
            <person name="Van de Peer Y."/>
            <person name="Grigoriev I.V."/>
        </authorList>
    </citation>
    <scope>NUCLEOTIDE SEQUENCE [LARGE SCALE GENOMIC DNA]</scope>
    <source>
        <strain evidence="10 11">CCMP1335</strain>
    </source>
</reference>
<dbReference type="eggNOG" id="KOG0462">
    <property type="taxonomic scope" value="Eukaryota"/>
</dbReference>
<sequence>DKLHQIPLADVRNFCIIAHVDHGKSSLASHSNAITSISSTSTKQPKDTKEEITLLDTLKVERERGITVKASAASMLYRHPSATNELGLILLNMVDTPGHADFGMEVTKSLDSVEGAVLLFDSAQGVQAQTLSVYDKAKKIGKRRRVNPDDEEGGLQVLPVLTKIDIPSARPLEVALSVSDLFGFDPDTILKTSARARIGIKEVVDSICDNVHSPQQLLDDDGAILRAKVIDSWFEPKRGVVCLLRVFSGTLYENDRISIVEPESIQQKGGHKVGKDNYSTQEVGIVAPHRIRTGSLTRGQMGYIVAGMRDPRDARPGTILTLQKQVSQLIGNNMVLPSSSGTGIMGQQSVLYASVHPMEGDGFDELQAAVDRLALNDTGLEIQRTAGSSNSSGGGGGAFLGPGLRVGFQGLLHVEVFRQRLMDEFDMEAIVTPPKVPYVIQYMESKNYKRPPGSPLEEVIEDLVDWPPQGHRFKVLEPIVDVRILAPMDYAGNIMELIQRKRGTKMQTTPIDEHTWLFTAAMPWADVVTDFHDELKTTSAGYASFDVSEADPPQQEADLNKVDIILNNEVVDPLAFVCHREQAQSQARIVCQKLQNVLPRQQFVTVIQAKYDGRVIASERIRAYRKDVLTTGGSKAVGGGDITRKKKLLEKQKRGKKRQQTSGKVTLSQAAFNSVISRSN</sequence>
<dbReference type="InterPro" id="IPR000795">
    <property type="entry name" value="T_Tr_GTP-bd_dom"/>
</dbReference>
<dbReference type="Pfam" id="PF00679">
    <property type="entry name" value="EFG_C"/>
    <property type="match status" value="1"/>
</dbReference>
<dbReference type="InterPro" id="IPR000640">
    <property type="entry name" value="EFG_V-like"/>
</dbReference>
<dbReference type="RefSeq" id="XP_002286034.1">
    <property type="nucleotide sequence ID" value="XM_002285998.1"/>
</dbReference>
<dbReference type="GO" id="GO:0003924">
    <property type="term" value="F:GTPase activity"/>
    <property type="evidence" value="ECO:0007669"/>
    <property type="project" value="InterPro"/>
</dbReference>
<dbReference type="InterPro" id="IPR027417">
    <property type="entry name" value="P-loop_NTPase"/>
</dbReference>
<dbReference type="KEGG" id="tps:THAPSDRAFT_31665"/>
<evidence type="ECO:0000256" key="5">
    <source>
        <dbReference type="ARBA" id="ARBA00022801"/>
    </source>
</evidence>
<evidence type="ECO:0000256" key="2">
    <source>
        <dbReference type="ARBA" id="ARBA00005454"/>
    </source>
</evidence>
<dbReference type="Gene3D" id="3.30.70.240">
    <property type="match status" value="1"/>
</dbReference>
<keyword evidence="5" id="KW-0378">Hydrolase</keyword>
<dbReference type="GO" id="GO:0009507">
    <property type="term" value="C:chloroplast"/>
    <property type="evidence" value="ECO:0007669"/>
    <property type="project" value="UniProtKB-SubCell"/>
</dbReference>
<dbReference type="Proteomes" id="UP000001449">
    <property type="component" value="Chromosome 1"/>
</dbReference>
<dbReference type="InterPro" id="IPR005225">
    <property type="entry name" value="Small_GTP-bd"/>
</dbReference>
<keyword evidence="7" id="KW-0342">GTP-binding</keyword>
<dbReference type="SUPFAM" id="SSF50447">
    <property type="entry name" value="Translation proteins"/>
    <property type="match status" value="1"/>
</dbReference>
<dbReference type="InterPro" id="IPR031157">
    <property type="entry name" value="G_TR_CS"/>
</dbReference>
<evidence type="ECO:0000259" key="9">
    <source>
        <dbReference type="PROSITE" id="PS51722"/>
    </source>
</evidence>
<dbReference type="SUPFAM" id="SSF54980">
    <property type="entry name" value="EF-G C-terminal domain-like"/>
    <property type="match status" value="2"/>
</dbReference>
<comment type="subcellular location">
    <subcellularLocation>
        <location evidence="1">Plastid</location>
        <location evidence="1">Chloroplast</location>
    </subcellularLocation>
</comment>
<proteinExistence type="inferred from homology"/>
<gene>
    <name evidence="10" type="ORF">THAPSDRAFT_31665</name>
</gene>
<protein>
    <recommendedName>
        <fullName evidence="9">Tr-type G domain-containing protein</fullName>
    </recommendedName>
</protein>
<feature type="domain" description="Tr-type G" evidence="9">
    <location>
        <begin position="9"/>
        <end position="215"/>
    </location>
</feature>
<evidence type="ECO:0000256" key="7">
    <source>
        <dbReference type="ARBA" id="ARBA00023134"/>
    </source>
</evidence>
<reference evidence="10 11" key="1">
    <citation type="journal article" date="2004" name="Science">
        <title>The genome of the diatom Thalassiosira pseudonana: ecology, evolution, and metabolism.</title>
        <authorList>
            <person name="Armbrust E.V."/>
            <person name="Berges J.A."/>
            <person name="Bowler C."/>
            <person name="Green B.R."/>
            <person name="Martinez D."/>
            <person name="Putnam N.H."/>
            <person name="Zhou S."/>
            <person name="Allen A.E."/>
            <person name="Apt K.E."/>
            <person name="Bechner M."/>
            <person name="Brzezinski M.A."/>
            <person name="Chaal B.K."/>
            <person name="Chiovitti A."/>
            <person name="Davis A.K."/>
            <person name="Demarest M.S."/>
            <person name="Detter J.C."/>
            <person name="Glavina T."/>
            <person name="Goodstein D."/>
            <person name="Hadi M.Z."/>
            <person name="Hellsten U."/>
            <person name="Hildebrand M."/>
            <person name="Jenkins B.D."/>
            <person name="Jurka J."/>
            <person name="Kapitonov V.V."/>
            <person name="Kroger N."/>
            <person name="Lau W.W."/>
            <person name="Lane T.W."/>
            <person name="Larimer F.W."/>
            <person name="Lippmeier J.C."/>
            <person name="Lucas S."/>
            <person name="Medina M."/>
            <person name="Montsant A."/>
            <person name="Obornik M."/>
            <person name="Parker M.S."/>
            <person name="Palenik B."/>
            <person name="Pazour G.J."/>
            <person name="Richardson P.M."/>
            <person name="Rynearson T.A."/>
            <person name="Saito M.A."/>
            <person name="Schwartz D.C."/>
            <person name="Thamatrakoln K."/>
            <person name="Valentin K."/>
            <person name="Vardi A."/>
            <person name="Wilkerson F.P."/>
            <person name="Rokhsar D.S."/>
        </authorList>
    </citation>
    <scope>NUCLEOTIDE SEQUENCE [LARGE SCALE GENOMIC DNA]</scope>
    <source>
        <strain evidence="10 11">CCMP1335</strain>
    </source>
</reference>
<dbReference type="GO" id="GO:0097177">
    <property type="term" value="F:mitochondrial ribosome binding"/>
    <property type="evidence" value="ECO:0000318"/>
    <property type="project" value="GO_Central"/>
</dbReference>
<dbReference type="HAMAP" id="MF_00071">
    <property type="entry name" value="LepA"/>
    <property type="match status" value="1"/>
</dbReference>
<dbReference type="InterPro" id="IPR006297">
    <property type="entry name" value="EF-4"/>
</dbReference>
<dbReference type="InterPro" id="IPR038363">
    <property type="entry name" value="LepA_C_sf"/>
</dbReference>
<keyword evidence="11" id="KW-1185">Reference proteome</keyword>
<name>B8BPV6_THAPS</name>
<dbReference type="PRINTS" id="PR00315">
    <property type="entry name" value="ELONGATNFCT"/>
</dbReference>
<dbReference type="GeneID" id="7449108"/>
<evidence type="ECO:0000256" key="1">
    <source>
        <dbReference type="ARBA" id="ARBA00004229"/>
    </source>
</evidence>
<dbReference type="InParanoid" id="B8BPV6"/>
<dbReference type="PaxDb" id="35128-Thaps31665"/>
<dbReference type="NCBIfam" id="TIGR00231">
    <property type="entry name" value="small_GTP"/>
    <property type="match status" value="1"/>
</dbReference>
<dbReference type="PROSITE" id="PS51722">
    <property type="entry name" value="G_TR_2"/>
    <property type="match status" value="1"/>
</dbReference>
<dbReference type="PANTHER" id="PTHR43512">
    <property type="entry name" value="TRANSLATION FACTOR GUF1-RELATED"/>
    <property type="match status" value="1"/>
</dbReference>